<evidence type="ECO:0000256" key="1">
    <source>
        <dbReference type="SAM" id="SignalP"/>
    </source>
</evidence>
<dbReference type="AlphaFoldDB" id="A0A8J3Q967"/>
<accession>A0A8J3Q967</accession>
<dbReference type="EMBL" id="BONY01000020">
    <property type="protein sequence ID" value="GIH05642.1"/>
    <property type="molecule type" value="Genomic_DNA"/>
</dbReference>
<dbReference type="InterPro" id="IPR050490">
    <property type="entry name" value="Bact_solute-bd_prot1"/>
</dbReference>
<feature type="signal peptide" evidence="1">
    <location>
        <begin position="1"/>
        <end position="25"/>
    </location>
</feature>
<keyword evidence="1" id="KW-0732">Signal</keyword>
<dbReference type="InterPro" id="IPR006059">
    <property type="entry name" value="SBP"/>
</dbReference>
<proteinExistence type="predicted"/>
<dbReference type="PROSITE" id="PS51257">
    <property type="entry name" value="PROKAR_LIPOPROTEIN"/>
    <property type="match status" value="1"/>
</dbReference>
<gene>
    <name evidence="2" type="ORF">Rhe02_37090</name>
</gene>
<name>A0A8J3Q967_9ACTN</name>
<dbReference type="Gene3D" id="3.40.190.10">
    <property type="entry name" value="Periplasmic binding protein-like II"/>
    <property type="match status" value="1"/>
</dbReference>
<evidence type="ECO:0000313" key="2">
    <source>
        <dbReference type="EMBL" id="GIH05642.1"/>
    </source>
</evidence>
<dbReference type="Proteomes" id="UP000612899">
    <property type="component" value="Unassembled WGS sequence"/>
</dbReference>
<dbReference type="RefSeq" id="WP_203909480.1">
    <property type="nucleotide sequence ID" value="NZ_BONY01000020.1"/>
</dbReference>
<feature type="chain" id="PRO_5039490091" evidence="1">
    <location>
        <begin position="26"/>
        <end position="452"/>
    </location>
</feature>
<dbReference type="Pfam" id="PF01547">
    <property type="entry name" value="SBP_bac_1"/>
    <property type="match status" value="1"/>
</dbReference>
<sequence length="452" mass="47677">MNGPRARAIAVAATIALALSTTACSDDDPASATPTLEMWTFKRTHVAALQEVATAFKTKTGITVNIQAFTPDDVFTAKIQSAAQTKDLPDVLELHAGGEDMRVGGAGLLADLAGDFAGPGLDRFLTTTRQAGLVTEERKAKTEELKDAKVGTLYSVPFTAGTFGIVYGNREKMQAAGLNPDSPPKTWEQFLSYLQATTKVDAKQGGLSLGLKVSQTGFNWIYEQLAFAYLGEARFQALFAKDGQRFAAPDAVKTLELYSQLTPYWIPGVSALGIDEADVAFAQGKSAFNVGGTFTMAFLAQNGMTPEKMVTFPIPPPAGGKVSDLRLAALALTGLSVTSTTKDKAAAVKWVDFLSSAEGAAIFAKSSLDLPATDLGAQAQALLGPKLAALQQYFTGPKESTYDAANRSFRPPDYDEVPVGTALLKLSPLKEAGAAATGAQLDSVIAAMWVKK</sequence>
<keyword evidence="3" id="KW-1185">Reference proteome</keyword>
<dbReference type="PANTHER" id="PTHR43649">
    <property type="entry name" value="ARABINOSE-BINDING PROTEIN-RELATED"/>
    <property type="match status" value="1"/>
</dbReference>
<evidence type="ECO:0000313" key="3">
    <source>
        <dbReference type="Proteomes" id="UP000612899"/>
    </source>
</evidence>
<dbReference type="PANTHER" id="PTHR43649:SF12">
    <property type="entry name" value="DIACETYLCHITOBIOSE BINDING PROTEIN DASA"/>
    <property type="match status" value="1"/>
</dbReference>
<protein>
    <submittedName>
        <fullName evidence="2">Sugar ABC transporter substrate-binding protein</fullName>
    </submittedName>
</protein>
<dbReference type="SUPFAM" id="SSF53850">
    <property type="entry name" value="Periplasmic binding protein-like II"/>
    <property type="match status" value="1"/>
</dbReference>
<organism evidence="2 3">
    <name type="scientific">Rhizocola hellebori</name>
    <dbReference type="NCBI Taxonomy" id="1392758"/>
    <lineage>
        <taxon>Bacteria</taxon>
        <taxon>Bacillati</taxon>
        <taxon>Actinomycetota</taxon>
        <taxon>Actinomycetes</taxon>
        <taxon>Micromonosporales</taxon>
        <taxon>Micromonosporaceae</taxon>
        <taxon>Rhizocola</taxon>
    </lineage>
</organism>
<comment type="caution">
    <text evidence="2">The sequence shown here is derived from an EMBL/GenBank/DDBJ whole genome shotgun (WGS) entry which is preliminary data.</text>
</comment>
<reference evidence="2" key="1">
    <citation type="submission" date="2021-01" db="EMBL/GenBank/DDBJ databases">
        <title>Whole genome shotgun sequence of Rhizocola hellebori NBRC 109834.</title>
        <authorList>
            <person name="Komaki H."/>
            <person name="Tamura T."/>
        </authorList>
    </citation>
    <scope>NUCLEOTIDE SEQUENCE</scope>
    <source>
        <strain evidence="2">NBRC 109834</strain>
    </source>
</reference>